<reference evidence="5" key="2">
    <citation type="submission" date="2024-10" db="UniProtKB">
        <authorList>
            <consortium name="EnsemblProtists"/>
        </authorList>
    </citation>
    <scope>IDENTIFICATION</scope>
</reference>
<dbReference type="SMART" id="SM00233">
    <property type="entry name" value="PH"/>
    <property type="match status" value="1"/>
</dbReference>
<keyword evidence="1" id="KW-0597">Phosphoprotein</keyword>
<dbReference type="PANTHER" id="PTHR22902">
    <property type="entry name" value="SESQUIPEDALIAN"/>
    <property type="match status" value="1"/>
</dbReference>
<keyword evidence="2" id="KW-0175">Coiled coil</keyword>
<proteinExistence type="predicted"/>
<dbReference type="EnsemblProtists" id="EOD07436">
    <property type="protein sequence ID" value="EOD07436"/>
    <property type="gene ID" value="EMIHUDRAFT_438525"/>
</dbReference>
<dbReference type="Pfam" id="PF00169">
    <property type="entry name" value="PH"/>
    <property type="match status" value="1"/>
</dbReference>
<dbReference type="PANTHER" id="PTHR22902:SF27">
    <property type="entry name" value="PLECKSTRIN HOMOLOGY DOMAIN-CONTAINING FAMILY A MEMBER 3"/>
    <property type="match status" value="1"/>
</dbReference>
<evidence type="ECO:0000259" key="4">
    <source>
        <dbReference type="PROSITE" id="PS50003"/>
    </source>
</evidence>
<dbReference type="RefSeq" id="XP_005759865.1">
    <property type="nucleotide sequence ID" value="XM_005759808.1"/>
</dbReference>
<feature type="coiled-coil region" evidence="2">
    <location>
        <begin position="2"/>
        <end position="29"/>
    </location>
</feature>
<dbReference type="PROSITE" id="PS50003">
    <property type="entry name" value="PH_DOMAIN"/>
    <property type="match status" value="1"/>
</dbReference>
<sequence length="328" mass="34764">MQVSESDELRRLRAELESVREERDAALAALSVAGSSGASSNRSTSGRASLPRPLSSSSLTSGAGGASYAVSNASSDGVLSTSRCKFGLPTGKQLLGGKSMRAAPLPAATFEVEPHELVMPGTQALLIAGWLLKLSSRGRWQRRFFALAGSTLFYADSEPRLAVVPKACAQAWRSCVRQLHPADAPGGARHAFALAGQEKEEPLYLSAGSEADRLAWMRALSCSASAAPCDPGRLCDLLMLRQRQVDGLAAICFSPALADDDRGFGHHAAPLYDFRRSASASGQHPAHSAPGDEDRPRDNPPLDFLSRLPGGGCLLRCVHQFNSQLNSL</sequence>
<feature type="region of interest" description="Disordered" evidence="3">
    <location>
        <begin position="279"/>
        <end position="302"/>
    </location>
</feature>
<dbReference type="GO" id="GO:0007032">
    <property type="term" value="P:endosome organization"/>
    <property type="evidence" value="ECO:0007669"/>
    <property type="project" value="TreeGrafter"/>
</dbReference>
<dbReference type="HOGENOM" id="CLU_848460_0_0_1"/>
<evidence type="ECO:0000256" key="1">
    <source>
        <dbReference type="ARBA" id="ARBA00022553"/>
    </source>
</evidence>
<dbReference type="GO" id="GO:0042147">
    <property type="term" value="P:retrograde transport, endosome to Golgi"/>
    <property type="evidence" value="ECO:0007669"/>
    <property type="project" value="TreeGrafter"/>
</dbReference>
<keyword evidence="6" id="KW-1185">Reference proteome</keyword>
<dbReference type="PaxDb" id="2903-EOD07436"/>
<dbReference type="Proteomes" id="UP000013827">
    <property type="component" value="Unassembled WGS sequence"/>
</dbReference>
<dbReference type="GO" id="GO:0055037">
    <property type="term" value="C:recycling endosome"/>
    <property type="evidence" value="ECO:0007669"/>
    <property type="project" value="TreeGrafter"/>
</dbReference>
<protein>
    <recommendedName>
        <fullName evidence="4">PH domain-containing protein</fullName>
    </recommendedName>
</protein>
<dbReference type="InterPro" id="IPR011993">
    <property type="entry name" value="PH-like_dom_sf"/>
</dbReference>
<evidence type="ECO:0000313" key="6">
    <source>
        <dbReference type="Proteomes" id="UP000013827"/>
    </source>
</evidence>
<dbReference type="GO" id="GO:0005802">
    <property type="term" value="C:trans-Golgi network"/>
    <property type="evidence" value="ECO:0007669"/>
    <property type="project" value="TreeGrafter"/>
</dbReference>
<dbReference type="GO" id="GO:0001881">
    <property type="term" value="P:receptor recycling"/>
    <property type="evidence" value="ECO:0007669"/>
    <property type="project" value="TreeGrafter"/>
</dbReference>
<organism evidence="5 6">
    <name type="scientific">Emiliania huxleyi (strain CCMP1516)</name>
    <dbReference type="NCBI Taxonomy" id="280463"/>
    <lineage>
        <taxon>Eukaryota</taxon>
        <taxon>Haptista</taxon>
        <taxon>Haptophyta</taxon>
        <taxon>Prymnesiophyceae</taxon>
        <taxon>Isochrysidales</taxon>
        <taxon>Noelaerhabdaceae</taxon>
        <taxon>Emiliania</taxon>
    </lineage>
</organism>
<evidence type="ECO:0000256" key="3">
    <source>
        <dbReference type="SAM" id="MobiDB-lite"/>
    </source>
</evidence>
<feature type="region of interest" description="Disordered" evidence="3">
    <location>
        <begin position="31"/>
        <end position="62"/>
    </location>
</feature>
<dbReference type="InterPro" id="IPR001849">
    <property type="entry name" value="PH_domain"/>
</dbReference>
<dbReference type="Gene3D" id="2.30.29.30">
    <property type="entry name" value="Pleckstrin-homology domain (PH domain)/Phosphotyrosine-binding domain (PTB)"/>
    <property type="match status" value="1"/>
</dbReference>
<dbReference type="KEGG" id="ehx:EMIHUDRAFT_438525"/>
<dbReference type="AlphaFoldDB" id="A0A0D3I851"/>
<feature type="compositionally biased region" description="Low complexity" evidence="3">
    <location>
        <begin position="31"/>
        <end position="61"/>
    </location>
</feature>
<evidence type="ECO:0000256" key="2">
    <source>
        <dbReference type="SAM" id="Coils"/>
    </source>
</evidence>
<dbReference type="CDD" id="cd00821">
    <property type="entry name" value="PH"/>
    <property type="match status" value="1"/>
</dbReference>
<dbReference type="SUPFAM" id="SSF50729">
    <property type="entry name" value="PH domain-like"/>
    <property type="match status" value="1"/>
</dbReference>
<accession>A0A0D3I851</accession>
<dbReference type="GO" id="GO:0005769">
    <property type="term" value="C:early endosome"/>
    <property type="evidence" value="ECO:0007669"/>
    <property type="project" value="TreeGrafter"/>
</dbReference>
<feature type="compositionally biased region" description="Basic and acidic residues" evidence="3">
    <location>
        <begin position="290"/>
        <end position="300"/>
    </location>
</feature>
<feature type="domain" description="PH" evidence="4">
    <location>
        <begin position="124"/>
        <end position="225"/>
    </location>
</feature>
<reference evidence="6" key="1">
    <citation type="journal article" date="2013" name="Nature">
        <title>Pan genome of the phytoplankton Emiliania underpins its global distribution.</title>
        <authorList>
            <person name="Read B.A."/>
            <person name="Kegel J."/>
            <person name="Klute M.J."/>
            <person name="Kuo A."/>
            <person name="Lefebvre S.C."/>
            <person name="Maumus F."/>
            <person name="Mayer C."/>
            <person name="Miller J."/>
            <person name="Monier A."/>
            <person name="Salamov A."/>
            <person name="Young J."/>
            <person name="Aguilar M."/>
            <person name="Claverie J.M."/>
            <person name="Frickenhaus S."/>
            <person name="Gonzalez K."/>
            <person name="Herman E.K."/>
            <person name="Lin Y.C."/>
            <person name="Napier J."/>
            <person name="Ogata H."/>
            <person name="Sarno A.F."/>
            <person name="Shmutz J."/>
            <person name="Schroeder D."/>
            <person name="de Vargas C."/>
            <person name="Verret F."/>
            <person name="von Dassow P."/>
            <person name="Valentin K."/>
            <person name="Van de Peer Y."/>
            <person name="Wheeler G."/>
            <person name="Dacks J.B."/>
            <person name="Delwiche C.F."/>
            <person name="Dyhrman S.T."/>
            <person name="Glockner G."/>
            <person name="John U."/>
            <person name="Richards T."/>
            <person name="Worden A.Z."/>
            <person name="Zhang X."/>
            <person name="Grigoriev I.V."/>
            <person name="Allen A.E."/>
            <person name="Bidle K."/>
            <person name="Borodovsky M."/>
            <person name="Bowler C."/>
            <person name="Brownlee C."/>
            <person name="Cock J.M."/>
            <person name="Elias M."/>
            <person name="Gladyshev V.N."/>
            <person name="Groth M."/>
            <person name="Guda C."/>
            <person name="Hadaegh A."/>
            <person name="Iglesias-Rodriguez M.D."/>
            <person name="Jenkins J."/>
            <person name="Jones B.M."/>
            <person name="Lawson T."/>
            <person name="Leese F."/>
            <person name="Lindquist E."/>
            <person name="Lobanov A."/>
            <person name="Lomsadze A."/>
            <person name="Malik S.B."/>
            <person name="Marsh M.E."/>
            <person name="Mackinder L."/>
            <person name="Mock T."/>
            <person name="Mueller-Roeber B."/>
            <person name="Pagarete A."/>
            <person name="Parker M."/>
            <person name="Probert I."/>
            <person name="Quesneville H."/>
            <person name="Raines C."/>
            <person name="Rensing S.A."/>
            <person name="Riano-Pachon D.M."/>
            <person name="Richier S."/>
            <person name="Rokitta S."/>
            <person name="Shiraiwa Y."/>
            <person name="Soanes D.M."/>
            <person name="van der Giezen M."/>
            <person name="Wahlund T.M."/>
            <person name="Williams B."/>
            <person name="Wilson W."/>
            <person name="Wolfe G."/>
            <person name="Wurch L.L."/>
        </authorList>
    </citation>
    <scope>NUCLEOTIDE SEQUENCE</scope>
</reference>
<name>A0A0D3I851_EMIH1</name>
<dbReference type="InterPro" id="IPR045188">
    <property type="entry name" value="Boi1/Boi2-like"/>
</dbReference>
<evidence type="ECO:0000313" key="5">
    <source>
        <dbReference type="EnsemblProtists" id="EOD07436"/>
    </source>
</evidence>
<dbReference type="GO" id="GO:0005829">
    <property type="term" value="C:cytosol"/>
    <property type="evidence" value="ECO:0007669"/>
    <property type="project" value="GOC"/>
</dbReference>
<dbReference type="GeneID" id="17253657"/>